<dbReference type="Proteomes" id="UP000527143">
    <property type="component" value="Unassembled WGS sequence"/>
</dbReference>
<evidence type="ECO:0008006" key="3">
    <source>
        <dbReference type="Google" id="ProtNLM"/>
    </source>
</evidence>
<dbReference type="AlphaFoldDB" id="A0A840YH38"/>
<reference evidence="1 2" key="1">
    <citation type="submission" date="2020-08" db="EMBL/GenBank/DDBJ databases">
        <title>Genomic Encyclopedia of Type Strains, Phase IV (KMG-IV): sequencing the most valuable type-strain genomes for metagenomic binning, comparative biology and taxonomic classification.</title>
        <authorList>
            <person name="Goeker M."/>
        </authorList>
    </citation>
    <scope>NUCLEOTIDE SEQUENCE [LARGE SCALE GENOMIC DNA]</scope>
    <source>
        <strain evidence="1 2">DSM 26736</strain>
    </source>
</reference>
<proteinExistence type="predicted"/>
<dbReference type="RefSeq" id="WP_184090304.1">
    <property type="nucleotide sequence ID" value="NZ_JACIJF010000013.1"/>
</dbReference>
<organism evidence="1 2">
    <name type="scientific">Sphingomonas xinjiangensis</name>
    <dbReference type="NCBI Taxonomy" id="643568"/>
    <lineage>
        <taxon>Bacteria</taxon>
        <taxon>Pseudomonadati</taxon>
        <taxon>Pseudomonadota</taxon>
        <taxon>Alphaproteobacteria</taxon>
        <taxon>Sphingomonadales</taxon>
        <taxon>Sphingomonadaceae</taxon>
        <taxon>Sphingomonas</taxon>
    </lineage>
</organism>
<accession>A0A840YH38</accession>
<keyword evidence="2" id="KW-1185">Reference proteome</keyword>
<sequence>MSGIWLGMAALMSTALPDEPHRRIAPNQTYPSAMTETPASASKRALIRRFLRAVGRQEQLDSGSFLERYAIPGGVMWPIKPGSQPMEDLRGGFERRMSALKRAYEKHRTAYQQAYDDHVNWEFTEKELAVIVAFLESPAGRHYLDGRWRMEAYTDTNTEDVEQGIVAEAQASLAE</sequence>
<gene>
    <name evidence="1" type="ORF">FHT02_003451</name>
</gene>
<comment type="caution">
    <text evidence="1">The sequence shown here is derived from an EMBL/GenBank/DDBJ whole genome shotgun (WGS) entry which is preliminary data.</text>
</comment>
<protein>
    <recommendedName>
        <fullName evidence="3">DUF2059 domain-containing protein</fullName>
    </recommendedName>
</protein>
<name>A0A840YH38_9SPHN</name>
<evidence type="ECO:0000313" key="2">
    <source>
        <dbReference type="Proteomes" id="UP000527143"/>
    </source>
</evidence>
<evidence type="ECO:0000313" key="1">
    <source>
        <dbReference type="EMBL" id="MBB5712194.1"/>
    </source>
</evidence>
<dbReference type="EMBL" id="JACIJF010000013">
    <property type="protein sequence ID" value="MBB5712194.1"/>
    <property type="molecule type" value="Genomic_DNA"/>
</dbReference>